<accession>A0ABW8NWV6</accession>
<dbReference type="InterPro" id="IPR014757">
    <property type="entry name" value="Tscrpt_reg_IclR_C"/>
</dbReference>
<dbReference type="InterPro" id="IPR005471">
    <property type="entry name" value="Tscrpt_reg_IclR_N"/>
</dbReference>
<dbReference type="PROSITE" id="PS51078">
    <property type="entry name" value="ICLR_ED"/>
    <property type="match status" value="1"/>
</dbReference>
<dbReference type="PANTHER" id="PTHR30136:SF35">
    <property type="entry name" value="HTH-TYPE TRANSCRIPTIONAL REGULATOR RV1719"/>
    <property type="match status" value="1"/>
</dbReference>
<dbReference type="InterPro" id="IPR036390">
    <property type="entry name" value="WH_DNA-bd_sf"/>
</dbReference>
<dbReference type="Pfam" id="PF09339">
    <property type="entry name" value="HTH_IclR"/>
    <property type="match status" value="1"/>
</dbReference>
<dbReference type="Proteomes" id="UP001621534">
    <property type="component" value="Unassembled WGS sequence"/>
</dbReference>
<evidence type="ECO:0000313" key="7">
    <source>
        <dbReference type="Proteomes" id="UP001621534"/>
    </source>
</evidence>
<keyword evidence="7" id="KW-1185">Reference proteome</keyword>
<organism evidence="6 7">
    <name type="scientific">Pseudomonas urmiensis</name>
    <dbReference type="NCBI Taxonomy" id="2745493"/>
    <lineage>
        <taxon>Bacteria</taxon>
        <taxon>Pseudomonadati</taxon>
        <taxon>Pseudomonadota</taxon>
        <taxon>Gammaproteobacteria</taxon>
        <taxon>Pseudomonadales</taxon>
        <taxon>Pseudomonadaceae</taxon>
        <taxon>Pseudomonas</taxon>
    </lineage>
</organism>
<protein>
    <submittedName>
        <fullName evidence="6">Helix-turn-helix domain-containing protein</fullName>
    </submittedName>
</protein>
<dbReference type="InterPro" id="IPR050707">
    <property type="entry name" value="HTH_MetabolicPath_Reg"/>
</dbReference>
<dbReference type="PANTHER" id="PTHR30136">
    <property type="entry name" value="HELIX-TURN-HELIX TRANSCRIPTIONAL REGULATOR, ICLR FAMILY"/>
    <property type="match status" value="1"/>
</dbReference>
<keyword evidence="1" id="KW-0805">Transcription regulation</keyword>
<dbReference type="InterPro" id="IPR029016">
    <property type="entry name" value="GAF-like_dom_sf"/>
</dbReference>
<evidence type="ECO:0000259" key="5">
    <source>
        <dbReference type="PROSITE" id="PS51078"/>
    </source>
</evidence>
<keyword evidence="3" id="KW-0804">Transcription</keyword>
<dbReference type="Gene3D" id="1.10.10.10">
    <property type="entry name" value="Winged helix-like DNA-binding domain superfamily/Winged helix DNA-binding domain"/>
    <property type="match status" value="1"/>
</dbReference>
<dbReference type="PROSITE" id="PS51077">
    <property type="entry name" value="HTH_ICLR"/>
    <property type="match status" value="1"/>
</dbReference>
<evidence type="ECO:0000259" key="4">
    <source>
        <dbReference type="PROSITE" id="PS51077"/>
    </source>
</evidence>
<dbReference type="Gene3D" id="3.30.450.40">
    <property type="match status" value="1"/>
</dbReference>
<keyword evidence="2" id="KW-0238">DNA-binding</keyword>
<dbReference type="SMART" id="SM00346">
    <property type="entry name" value="HTH_ICLR"/>
    <property type="match status" value="1"/>
</dbReference>
<dbReference type="SUPFAM" id="SSF46785">
    <property type="entry name" value="Winged helix' DNA-binding domain"/>
    <property type="match status" value="1"/>
</dbReference>
<evidence type="ECO:0000313" key="6">
    <source>
        <dbReference type="EMBL" id="MFK5733884.1"/>
    </source>
</evidence>
<evidence type="ECO:0000256" key="1">
    <source>
        <dbReference type="ARBA" id="ARBA00023015"/>
    </source>
</evidence>
<gene>
    <name evidence="6" type="ORF">KW869_10125</name>
</gene>
<evidence type="ECO:0000256" key="2">
    <source>
        <dbReference type="ARBA" id="ARBA00023125"/>
    </source>
</evidence>
<feature type="domain" description="HTH iclR-type" evidence="4">
    <location>
        <begin position="1"/>
        <end position="54"/>
    </location>
</feature>
<reference evidence="6 7" key="1">
    <citation type="journal article" date="2012" name="Plant Soil">
        <title>Screening of plant growth-promoting traits in arsenic-resistant bacteria isolated from the rhizosphere of soybean plants from Argentinean agricultural soil.</title>
        <authorList>
            <person name="Wevar Oller A.L."/>
            <person name="Talano M.A."/>
            <person name="Agostini E."/>
        </authorList>
    </citation>
    <scope>NUCLEOTIDE SEQUENCE [LARGE SCALE GENOMIC DNA]</scope>
    <source>
        <strain evidence="6 7">AW4</strain>
    </source>
</reference>
<name>A0ABW8NWV6_9PSED</name>
<dbReference type="EMBL" id="JAHWXS010000009">
    <property type="protein sequence ID" value="MFK5733884.1"/>
    <property type="molecule type" value="Genomic_DNA"/>
</dbReference>
<dbReference type="SUPFAM" id="SSF55781">
    <property type="entry name" value="GAF domain-like"/>
    <property type="match status" value="1"/>
</dbReference>
<feature type="domain" description="IclR-ED" evidence="5">
    <location>
        <begin position="55"/>
        <end position="225"/>
    </location>
</feature>
<evidence type="ECO:0000256" key="3">
    <source>
        <dbReference type="ARBA" id="ARBA00023163"/>
    </source>
</evidence>
<dbReference type="InterPro" id="IPR036388">
    <property type="entry name" value="WH-like_DNA-bd_sf"/>
</dbReference>
<proteinExistence type="predicted"/>
<sequence length="225" mass="24349">MALLEQLNARPHGTALVDLCKSTGLSKSTAHGLLNTLVDLGYAVNAGSEYRPGARVRTLSPAEVDSAEVIRHLFAPALQAFNEICRRDSYLAIPSGTRSYLTLDGLDSQGMPVTAGTDPRRDAIRTSAIGKIFLANDQTFIRRVRRNAPLDQSLETELQHVNHSGFALDQGASRQGLYCLAIPLRHKGRLVGALGASGFAIDMDCAWMQMHAKRALREIGALVSL</sequence>
<comment type="caution">
    <text evidence="6">The sequence shown here is derived from an EMBL/GenBank/DDBJ whole genome shotgun (WGS) entry which is preliminary data.</text>
</comment>